<proteinExistence type="predicted"/>
<keyword evidence="1" id="KW-0732">Signal</keyword>
<feature type="signal peptide" evidence="1">
    <location>
        <begin position="1"/>
        <end position="20"/>
    </location>
</feature>
<evidence type="ECO:0000313" key="2">
    <source>
        <dbReference type="EMBL" id="HGZ42016.1"/>
    </source>
</evidence>
<reference evidence="2" key="1">
    <citation type="journal article" date="2020" name="mSystems">
        <title>Genome- and Community-Level Interaction Insights into Carbon Utilization and Element Cycling Functions of Hydrothermarchaeota in Hydrothermal Sediment.</title>
        <authorList>
            <person name="Zhou Z."/>
            <person name="Liu Y."/>
            <person name="Xu W."/>
            <person name="Pan J."/>
            <person name="Luo Z.H."/>
            <person name="Li M."/>
        </authorList>
    </citation>
    <scope>NUCLEOTIDE SEQUENCE [LARGE SCALE GENOMIC DNA]</scope>
    <source>
        <strain evidence="2">SpSt-381</strain>
    </source>
</reference>
<dbReference type="EMBL" id="DSQF01000002">
    <property type="protein sequence ID" value="HGZ42016.1"/>
    <property type="molecule type" value="Genomic_DNA"/>
</dbReference>
<dbReference type="PROSITE" id="PS51257">
    <property type="entry name" value="PROKAR_LIPOPROTEIN"/>
    <property type="match status" value="1"/>
</dbReference>
<accession>A0A832HZS9</accession>
<sequence>MRVVPRIRAFLSILAACALAGCAAGPGLEELPPPPAPAAGAPAPASGPRYIYSGASDSVSVLPGSPGAAYRYRFRQIEPMSDRFQFRDRDLTFHFRPTPGAVHFQLENLQDRPVWIDWDRSVFHPPVGSPGKIAHANSRWDSRFRSQGSTQIPGLQRYSDYLFPMDYLVDPAGSAEQLHLPLLPEDQSAPQYSDAEFGVDLVFLVEDRPRTYTFRFKVASVLPR</sequence>
<name>A0A832HZS9_UNCEI</name>
<dbReference type="AlphaFoldDB" id="A0A832HZS9"/>
<organism evidence="2">
    <name type="scientific">Eiseniibacteriota bacterium</name>
    <dbReference type="NCBI Taxonomy" id="2212470"/>
    <lineage>
        <taxon>Bacteria</taxon>
        <taxon>Candidatus Eiseniibacteriota</taxon>
    </lineage>
</organism>
<feature type="chain" id="PRO_5032468812" evidence="1">
    <location>
        <begin position="21"/>
        <end position="224"/>
    </location>
</feature>
<gene>
    <name evidence="2" type="ORF">ENR23_01090</name>
</gene>
<comment type="caution">
    <text evidence="2">The sequence shown here is derived from an EMBL/GenBank/DDBJ whole genome shotgun (WGS) entry which is preliminary data.</text>
</comment>
<protein>
    <submittedName>
        <fullName evidence="2">Uncharacterized protein</fullName>
    </submittedName>
</protein>
<evidence type="ECO:0000256" key="1">
    <source>
        <dbReference type="SAM" id="SignalP"/>
    </source>
</evidence>